<dbReference type="EMBL" id="JAKGAS010000011">
    <property type="protein sequence ID" value="MCF2949799.1"/>
    <property type="molecule type" value="Genomic_DNA"/>
</dbReference>
<feature type="domain" description="DUF1722" evidence="1">
    <location>
        <begin position="195"/>
        <end position="310"/>
    </location>
</feature>
<evidence type="ECO:0000313" key="3">
    <source>
        <dbReference type="Proteomes" id="UP001521137"/>
    </source>
</evidence>
<accession>A0ABS9DA46</accession>
<dbReference type="InterPro" id="IPR017087">
    <property type="entry name" value="UCP037004"/>
</dbReference>
<evidence type="ECO:0000313" key="2">
    <source>
        <dbReference type="EMBL" id="MCF2949799.1"/>
    </source>
</evidence>
<dbReference type="Pfam" id="PF08349">
    <property type="entry name" value="DUF1722"/>
    <property type="match status" value="1"/>
</dbReference>
<protein>
    <submittedName>
        <fullName evidence="2">DUF523 and DUF1722 domain-containing protein</fullName>
    </submittedName>
</protein>
<dbReference type="InterPro" id="IPR013560">
    <property type="entry name" value="DUF1722"/>
</dbReference>
<dbReference type="RefSeq" id="WP_235313900.1">
    <property type="nucleotide sequence ID" value="NZ_JAKGAS010000011.1"/>
</dbReference>
<evidence type="ECO:0000259" key="1">
    <source>
        <dbReference type="Pfam" id="PF08349"/>
    </source>
</evidence>
<dbReference type="PANTHER" id="PTHR30087:SF0">
    <property type="entry name" value="INNER MEMBRANE PROTEIN"/>
    <property type="match status" value="1"/>
</dbReference>
<name>A0ABS9DA46_9ALTE</name>
<gene>
    <name evidence="2" type="ORF">L0668_16895</name>
</gene>
<comment type="caution">
    <text evidence="2">The sequence shown here is derived from an EMBL/GenBank/DDBJ whole genome shotgun (WGS) entry which is preliminary data.</text>
</comment>
<dbReference type="PIRSF" id="PIRSF037004">
    <property type="entry name" value="UCP037004"/>
    <property type="match status" value="1"/>
</dbReference>
<proteinExistence type="predicted"/>
<dbReference type="Proteomes" id="UP001521137">
    <property type="component" value="Unassembled WGS sequence"/>
</dbReference>
<dbReference type="Pfam" id="PF04463">
    <property type="entry name" value="2-thiour_desulf"/>
    <property type="match status" value="1"/>
</dbReference>
<sequence>MIHSVDPKDLKIGISACLLGENVRFDSSNKPSNFCIHELGNHVTYQSFCPEVAIGLPIPRPTIRQIKTNDIISVARPDGSGDVTQALAEYGKKVASLTKHLSGYVFCAKSPTCGMERVKVYSAKGNALESDGIGVFAKEIMSANPLLPCEENGRLMDPLIRENFVARVYAYKHWQNIEASGLTQHKLTTFHSQYKYTLMSHDLVAYKQLGQLLANPDLPLEVKAQTYIAGLMAALKIKATRKKHANTLSHIQGYFSKQLKSNEKQELCEQIEAYRKGLVPLVVPLTLIKHYLLHYPKDYIAKQAYLSPYPDELRLRYAY</sequence>
<reference evidence="2 3" key="1">
    <citation type="submission" date="2022-01" db="EMBL/GenBank/DDBJ databases">
        <title>Paraglaciecola sp. G1-23.</title>
        <authorList>
            <person name="Jin M.S."/>
            <person name="Han D.M."/>
            <person name="Kim H.M."/>
            <person name="Jeon C.O."/>
        </authorList>
    </citation>
    <scope>NUCLEOTIDE SEQUENCE [LARGE SCALE GENOMIC DNA]</scope>
    <source>
        <strain evidence="2 3">G1-23</strain>
    </source>
</reference>
<keyword evidence="3" id="KW-1185">Reference proteome</keyword>
<dbReference type="PANTHER" id="PTHR30087">
    <property type="entry name" value="INNER MEMBRANE PROTEIN"/>
    <property type="match status" value="1"/>
</dbReference>
<organism evidence="2 3">
    <name type="scientific">Paraglaciecola algarum</name>
    <dbReference type="NCBI Taxonomy" id="3050085"/>
    <lineage>
        <taxon>Bacteria</taxon>
        <taxon>Pseudomonadati</taxon>
        <taxon>Pseudomonadota</taxon>
        <taxon>Gammaproteobacteria</taxon>
        <taxon>Alteromonadales</taxon>
        <taxon>Alteromonadaceae</taxon>
        <taxon>Paraglaciecola</taxon>
    </lineage>
</organism>
<dbReference type="InterPro" id="IPR007553">
    <property type="entry name" value="2-thiour_desulf"/>
</dbReference>